<feature type="coiled-coil region" evidence="1">
    <location>
        <begin position="110"/>
        <end position="148"/>
    </location>
</feature>
<name>A0ABY7EG07_MYAAR</name>
<protein>
    <submittedName>
        <fullName evidence="4">Uncharacterized protein</fullName>
    </submittedName>
</protein>
<keyword evidence="5" id="KW-1185">Reference proteome</keyword>
<evidence type="ECO:0000313" key="5">
    <source>
        <dbReference type="Proteomes" id="UP001164746"/>
    </source>
</evidence>
<keyword evidence="3" id="KW-0472">Membrane</keyword>
<evidence type="ECO:0000256" key="2">
    <source>
        <dbReference type="SAM" id="MobiDB-lite"/>
    </source>
</evidence>
<reference evidence="4" key="1">
    <citation type="submission" date="2022-11" db="EMBL/GenBank/DDBJ databases">
        <title>Centuries of genome instability and evolution in soft-shell clam transmissible cancer (bioRxiv).</title>
        <authorList>
            <person name="Hart S.F.M."/>
            <person name="Yonemitsu M.A."/>
            <person name="Giersch R.M."/>
            <person name="Beal B.F."/>
            <person name="Arriagada G."/>
            <person name="Davis B.W."/>
            <person name="Ostrander E.A."/>
            <person name="Goff S.P."/>
            <person name="Metzger M.J."/>
        </authorList>
    </citation>
    <scope>NUCLEOTIDE SEQUENCE</scope>
    <source>
        <strain evidence="4">MELC-2E11</strain>
        <tissue evidence="4">Siphon/mantle</tissue>
    </source>
</reference>
<evidence type="ECO:0000256" key="1">
    <source>
        <dbReference type="SAM" id="Coils"/>
    </source>
</evidence>
<feature type="compositionally biased region" description="Polar residues" evidence="2">
    <location>
        <begin position="203"/>
        <end position="217"/>
    </location>
</feature>
<sequence>MGIVYLYRNMVQQIHGAKEFMAWSIFATIGLLFTFSIWWVDARTIPFVPCGDTFCKEPGYEACLQPPEVNSAFCCPCDRLKDPCNVVTPRQGCHLFCQDKVLAAREGELNKTMADALENLEDNKQQDIREYQNKIRELQMRSNTAEAANAALSWGTAALAVVLIAVIVGILIYRCRRRCRTEPREAHDPTEQPETPEEDTLLKTYTSSNTTIETQDSGAYVEKSSISSSHGSGGGMPNGARQDPRKSEVVPLCSVDRKCKDERFSQMSPQQNDKAVLCPSGKL</sequence>
<keyword evidence="1" id="KW-0175">Coiled coil</keyword>
<dbReference type="Proteomes" id="UP001164746">
    <property type="component" value="Chromosome 6"/>
</dbReference>
<dbReference type="EMBL" id="CP111017">
    <property type="protein sequence ID" value="WAR08019.1"/>
    <property type="molecule type" value="Genomic_DNA"/>
</dbReference>
<accession>A0ABY7EG07</accession>
<feature type="transmembrane region" description="Helical" evidence="3">
    <location>
        <begin position="151"/>
        <end position="173"/>
    </location>
</feature>
<feature type="transmembrane region" description="Helical" evidence="3">
    <location>
        <begin position="20"/>
        <end position="40"/>
    </location>
</feature>
<feature type="region of interest" description="Disordered" evidence="2">
    <location>
        <begin position="262"/>
        <end position="283"/>
    </location>
</feature>
<organism evidence="4 5">
    <name type="scientific">Mya arenaria</name>
    <name type="common">Soft-shell clam</name>
    <dbReference type="NCBI Taxonomy" id="6604"/>
    <lineage>
        <taxon>Eukaryota</taxon>
        <taxon>Metazoa</taxon>
        <taxon>Spiralia</taxon>
        <taxon>Lophotrochozoa</taxon>
        <taxon>Mollusca</taxon>
        <taxon>Bivalvia</taxon>
        <taxon>Autobranchia</taxon>
        <taxon>Heteroconchia</taxon>
        <taxon>Euheterodonta</taxon>
        <taxon>Imparidentia</taxon>
        <taxon>Neoheterodontei</taxon>
        <taxon>Myida</taxon>
        <taxon>Myoidea</taxon>
        <taxon>Myidae</taxon>
        <taxon>Mya</taxon>
    </lineage>
</organism>
<proteinExistence type="predicted"/>
<feature type="region of interest" description="Disordered" evidence="2">
    <location>
        <begin position="182"/>
        <end position="249"/>
    </location>
</feature>
<keyword evidence="3" id="KW-1133">Transmembrane helix</keyword>
<evidence type="ECO:0000313" key="4">
    <source>
        <dbReference type="EMBL" id="WAR08019.1"/>
    </source>
</evidence>
<gene>
    <name evidence="4" type="ORF">MAR_017977</name>
</gene>
<evidence type="ECO:0000256" key="3">
    <source>
        <dbReference type="SAM" id="Phobius"/>
    </source>
</evidence>
<keyword evidence="3" id="KW-0812">Transmembrane</keyword>